<keyword evidence="7" id="KW-0418">Kinase</keyword>
<dbReference type="SMART" id="SM00388">
    <property type="entry name" value="HisKA"/>
    <property type="match status" value="1"/>
</dbReference>
<dbReference type="PROSITE" id="PS50885">
    <property type="entry name" value="HAMP"/>
    <property type="match status" value="1"/>
</dbReference>
<evidence type="ECO:0000256" key="9">
    <source>
        <dbReference type="ARBA" id="ARBA00023012"/>
    </source>
</evidence>
<dbReference type="InterPro" id="IPR005467">
    <property type="entry name" value="His_kinase_dom"/>
</dbReference>
<evidence type="ECO:0000256" key="6">
    <source>
        <dbReference type="ARBA" id="ARBA00022692"/>
    </source>
</evidence>
<evidence type="ECO:0000256" key="2">
    <source>
        <dbReference type="ARBA" id="ARBA00004236"/>
    </source>
</evidence>
<dbReference type="PROSITE" id="PS50109">
    <property type="entry name" value="HIS_KIN"/>
    <property type="match status" value="1"/>
</dbReference>
<comment type="catalytic activity">
    <reaction evidence="1">
        <text>ATP + protein L-histidine = ADP + protein N-phospho-L-histidine.</text>
        <dbReference type="EC" id="2.7.13.3"/>
    </reaction>
</comment>
<keyword evidence="10 11" id="KW-0472">Membrane</keyword>
<dbReference type="CDD" id="cd00082">
    <property type="entry name" value="HisKA"/>
    <property type="match status" value="1"/>
</dbReference>
<dbReference type="InterPro" id="IPR050428">
    <property type="entry name" value="TCS_sensor_his_kinase"/>
</dbReference>
<keyword evidence="4" id="KW-0597">Phosphoprotein</keyword>
<dbReference type="SUPFAM" id="SSF47384">
    <property type="entry name" value="Homodimeric domain of signal transducing histidine kinase"/>
    <property type="match status" value="1"/>
</dbReference>
<evidence type="ECO:0000313" key="14">
    <source>
        <dbReference type="EMBL" id="MUN37452.1"/>
    </source>
</evidence>
<gene>
    <name evidence="14" type="ORF">GNZ18_12675</name>
</gene>
<dbReference type="Gene3D" id="3.30.565.10">
    <property type="entry name" value="Histidine kinase-like ATPase, C-terminal domain"/>
    <property type="match status" value="1"/>
</dbReference>
<organism evidence="14 15">
    <name type="scientific">Actinomadura litoris</name>
    <dbReference type="NCBI Taxonomy" id="2678616"/>
    <lineage>
        <taxon>Bacteria</taxon>
        <taxon>Bacillati</taxon>
        <taxon>Actinomycetota</taxon>
        <taxon>Actinomycetes</taxon>
        <taxon>Streptosporangiales</taxon>
        <taxon>Thermomonosporaceae</taxon>
        <taxon>Actinomadura</taxon>
    </lineage>
</organism>
<feature type="domain" description="HAMP" evidence="13">
    <location>
        <begin position="185"/>
        <end position="238"/>
    </location>
</feature>
<evidence type="ECO:0000256" key="11">
    <source>
        <dbReference type="SAM" id="Phobius"/>
    </source>
</evidence>
<proteinExistence type="predicted"/>
<dbReference type="Proteomes" id="UP000432015">
    <property type="component" value="Unassembled WGS sequence"/>
</dbReference>
<dbReference type="InterPro" id="IPR004358">
    <property type="entry name" value="Sig_transdc_His_kin-like_C"/>
</dbReference>
<keyword evidence="15" id="KW-1185">Reference proteome</keyword>
<dbReference type="Pfam" id="PF00672">
    <property type="entry name" value="HAMP"/>
    <property type="match status" value="1"/>
</dbReference>
<dbReference type="EC" id="2.7.13.3" evidence="3"/>
<dbReference type="PANTHER" id="PTHR45436">
    <property type="entry name" value="SENSOR HISTIDINE KINASE YKOH"/>
    <property type="match status" value="1"/>
</dbReference>
<comment type="caution">
    <text evidence="14">The sequence shown here is derived from an EMBL/GenBank/DDBJ whole genome shotgun (WGS) entry which is preliminary data.</text>
</comment>
<dbReference type="GO" id="GO:0005886">
    <property type="term" value="C:plasma membrane"/>
    <property type="evidence" value="ECO:0007669"/>
    <property type="project" value="UniProtKB-SubCell"/>
</dbReference>
<feature type="transmembrane region" description="Helical" evidence="11">
    <location>
        <begin position="12"/>
        <end position="31"/>
    </location>
</feature>
<feature type="domain" description="Histidine kinase" evidence="12">
    <location>
        <begin position="246"/>
        <end position="449"/>
    </location>
</feature>
<dbReference type="CDD" id="cd00075">
    <property type="entry name" value="HATPase"/>
    <property type="match status" value="1"/>
</dbReference>
<dbReference type="Pfam" id="PF02518">
    <property type="entry name" value="HATPase_c"/>
    <property type="match status" value="1"/>
</dbReference>
<comment type="subcellular location">
    <subcellularLocation>
        <location evidence="2">Cell membrane</location>
    </subcellularLocation>
</comment>
<evidence type="ECO:0000256" key="8">
    <source>
        <dbReference type="ARBA" id="ARBA00022989"/>
    </source>
</evidence>
<keyword evidence="5" id="KW-0808">Transferase</keyword>
<keyword evidence="8 11" id="KW-1133">Transmembrane helix</keyword>
<dbReference type="PRINTS" id="PR00344">
    <property type="entry name" value="BCTRLSENSOR"/>
</dbReference>
<dbReference type="InterPro" id="IPR036097">
    <property type="entry name" value="HisK_dim/P_sf"/>
</dbReference>
<dbReference type="Gene3D" id="1.10.287.130">
    <property type="match status" value="1"/>
</dbReference>
<evidence type="ECO:0000256" key="3">
    <source>
        <dbReference type="ARBA" id="ARBA00012438"/>
    </source>
</evidence>
<evidence type="ECO:0000259" key="12">
    <source>
        <dbReference type="PROSITE" id="PS50109"/>
    </source>
</evidence>
<evidence type="ECO:0000256" key="4">
    <source>
        <dbReference type="ARBA" id="ARBA00022553"/>
    </source>
</evidence>
<keyword evidence="9" id="KW-0902">Two-component regulatory system</keyword>
<dbReference type="Pfam" id="PF00512">
    <property type="entry name" value="HisKA"/>
    <property type="match status" value="1"/>
</dbReference>
<evidence type="ECO:0000256" key="10">
    <source>
        <dbReference type="ARBA" id="ARBA00023136"/>
    </source>
</evidence>
<dbReference type="GO" id="GO:0000155">
    <property type="term" value="F:phosphorelay sensor kinase activity"/>
    <property type="evidence" value="ECO:0007669"/>
    <property type="project" value="InterPro"/>
</dbReference>
<keyword evidence="6 11" id="KW-0812">Transmembrane</keyword>
<dbReference type="InterPro" id="IPR036890">
    <property type="entry name" value="HATPase_C_sf"/>
</dbReference>
<dbReference type="InterPro" id="IPR003594">
    <property type="entry name" value="HATPase_dom"/>
</dbReference>
<dbReference type="Gene3D" id="6.10.340.10">
    <property type="match status" value="1"/>
</dbReference>
<protein>
    <recommendedName>
        <fullName evidence="3">histidine kinase</fullName>
        <ecNumber evidence="3">2.7.13.3</ecNumber>
    </recommendedName>
</protein>
<name>A0A7K1KZ09_9ACTN</name>
<sequence length="450" mass="48145">MPRRLRSVRARAALGAALAAAVVFGAGGWWVRDAIEDQWMSAAREAATRDAFSVASALESGAGPRGTDSSFAVVRTDGRCVMTGGTAFDGDLDRPLPGFPPRVGWSVHAVRGKGRFVVGTTDVLPSDRIEKLTGGGGQPAQRLTVYVLVSASDTETAVATVDRLLGWGLPLAVPFVGLIAWFVTGRALRPVEAIRVKMADVSARALDQRVPVPDTGDEITRLARTTNETLDRLEHAHHRQQRFVADASHELRTPLAGLRNSLEIALAYPERTDWPSTVATALADADRLQRLAEDLLLLASPARAAATPSDLADIVEEQIAERAHTGDGPTFTAHTTRPALVRESETRLARIVRNLLDNAARHARAQVTVTVAATNGSVTLTVADDGPGVPPEERERIFERFVRLDDARTRADGGTGLGLTIVRDLVTGLGGTARMADRSTFVVTLPGHEE</sequence>
<reference evidence="14 15" key="1">
    <citation type="submission" date="2019-11" db="EMBL/GenBank/DDBJ databases">
        <authorList>
            <person name="Cao P."/>
        </authorList>
    </citation>
    <scope>NUCLEOTIDE SEQUENCE [LARGE SCALE GENOMIC DNA]</scope>
    <source>
        <strain evidence="14 15">NEAU-AAG5</strain>
    </source>
</reference>
<evidence type="ECO:0000256" key="7">
    <source>
        <dbReference type="ARBA" id="ARBA00022777"/>
    </source>
</evidence>
<dbReference type="EMBL" id="WOFH01000004">
    <property type="protein sequence ID" value="MUN37452.1"/>
    <property type="molecule type" value="Genomic_DNA"/>
</dbReference>
<dbReference type="AlphaFoldDB" id="A0A7K1KZ09"/>
<dbReference type="RefSeq" id="WP_156216496.1">
    <property type="nucleotide sequence ID" value="NZ_WOFH01000004.1"/>
</dbReference>
<evidence type="ECO:0000259" key="13">
    <source>
        <dbReference type="PROSITE" id="PS50885"/>
    </source>
</evidence>
<dbReference type="SUPFAM" id="SSF158472">
    <property type="entry name" value="HAMP domain-like"/>
    <property type="match status" value="1"/>
</dbReference>
<accession>A0A7K1KZ09</accession>
<dbReference type="InterPro" id="IPR003661">
    <property type="entry name" value="HisK_dim/P_dom"/>
</dbReference>
<dbReference type="SUPFAM" id="SSF55874">
    <property type="entry name" value="ATPase domain of HSP90 chaperone/DNA topoisomerase II/histidine kinase"/>
    <property type="match status" value="1"/>
</dbReference>
<evidence type="ECO:0000256" key="1">
    <source>
        <dbReference type="ARBA" id="ARBA00000085"/>
    </source>
</evidence>
<evidence type="ECO:0000256" key="5">
    <source>
        <dbReference type="ARBA" id="ARBA00022679"/>
    </source>
</evidence>
<dbReference type="PANTHER" id="PTHR45436:SF5">
    <property type="entry name" value="SENSOR HISTIDINE KINASE TRCS"/>
    <property type="match status" value="1"/>
</dbReference>
<evidence type="ECO:0000313" key="15">
    <source>
        <dbReference type="Proteomes" id="UP000432015"/>
    </source>
</evidence>
<dbReference type="CDD" id="cd06225">
    <property type="entry name" value="HAMP"/>
    <property type="match status" value="1"/>
</dbReference>
<dbReference type="SMART" id="SM00387">
    <property type="entry name" value="HATPase_c"/>
    <property type="match status" value="1"/>
</dbReference>
<dbReference type="SMART" id="SM00304">
    <property type="entry name" value="HAMP"/>
    <property type="match status" value="1"/>
</dbReference>
<dbReference type="InterPro" id="IPR003660">
    <property type="entry name" value="HAMP_dom"/>
</dbReference>